<feature type="transmembrane region" description="Helical" evidence="12">
    <location>
        <begin position="494"/>
        <end position="515"/>
    </location>
</feature>
<dbReference type="PhylomeDB" id="B3S473"/>
<dbReference type="eggNOG" id="KOG1055">
    <property type="taxonomic scope" value="Eukaryota"/>
</dbReference>
<keyword evidence="10" id="KW-0807">Transducer</keyword>
<keyword evidence="7 12" id="KW-0472">Membrane</keyword>
<dbReference type="HOGENOM" id="CLU_005240_3_1_1"/>
<dbReference type="AlphaFoldDB" id="B3S473"/>
<keyword evidence="5 12" id="KW-1133">Transmembrane helix</keyword>
<evidence type="ECO:0000256" key="2">
    <source>
        <dbReference type="ARBA" id="ARBA00022475"/>
    </source>
</evidence>
<dbReference type="PROSITE" id="PS50259">
    <property type="entry name" value="G_PROTEIN_RECEP_F3_4"/>
    <property type="match status" value="1"/>
</dbReference>
<dbReference type="Gene3D" id="3.40.50.2300">
    <property type="match status" value="2"/>
</dbReference>
<dbReference type="PRINTS" id="PR01177">
    <property type="entry name" value="GABAB1RECPTR"/>
</dbReference>
<dbReference type="InParanoid" id="B3S473"/>
<evidence type="ECO:0000256" key="4">
    <source>
        <dbReference type="ARBA" id="ARBA00022729"/>
    </source>
</evidence>
<dbReference type="PRINTS" id="PR01176">
    <property type="entry name" value="GABABRECEPTR"/>
</dbReference>
<keyword evidence="3 12" id="KW-0812">Transmembrane</keyword>
<evidence type="ECO:0000256" key="5">
    <source>
        <dbReference type="ARBA" id="ARBA00022989"/>
    </source>
</evidence>
<dbReference type="Pfam" id="PF00003">
    <property type="entry name" value="7tm_3"/>
    <property type="match status" value="1"/>
</dbReference>
<evidence type="ECO:0000256" key="12">
    <source>
        <dbReference type="SAM" id="Phobius"/>
    </source>
</evidence>
<reference evidence="14 15" key="1">
    <citation type="journal article" date="2008" name="Nature">
        <title>The Trichoplax genome and the nature of placozoans.</title>
        <authorList>
            <person name="Srivastava M."/>
            <person name="Begovic E."/>
            <person name="Chapman J."/>
            <person name="Putnam N.H."/>
            <person name="Hellsten U."/>
            <person name="Kawashima T."/>
            <person name="Kuo A."/>
            <person name="Mitros T."/>
            <person name="Salamov A."/>
            <person name="Carpenter M.L."/>
            <person name="Signorovitch A.Y."/>
            <person name="Moreno M.A."/>
            <person name="Kamm K."/>
            <person name="Grimwood J."/>
            <person name="Schmutz J."/>
            <person name="Shapiro H."/>
            <person name="Grigoriev I.V."/>
            <person name="Buss L.W."/>
            <person name="Schierwater B."/>
            <person name="Dellaporta S.L."/>
            <person name="Rokhsar D.S."/>
        </authorList>
    </citation>
    <scope>NUCLEOTIDE SEQUENCE [LARGE SCALE GENOMIC DNA]</scope>
    <source>
        <strain evidence="14 15">Grell-BS-1999</strain>
    </source>
</reference>
<dbReference type="SUPFAM" id="SSF53822">
    <property type="entry name" value="Periplasmic binding protein-like I"/>
    <property type="match status" value="1"/>
</dbReference>
<dbReference type="CTD" id="6756163"/>
<organism evidence="14 15">
    <name type="scientific">Trichoplax adhaerens</name>
    <name type="common">Trichoplax reptans</name>
    <dbReference type="NCBI Taxonomy" id="10228"/>
    <lineage>
        <taxon>Eukaryota</taxon>
        <taxon>Metazoa</taxon>
        <taxon>Placozoa</taxon>
        <taxon>Uniplacotomia</taxon>
        <taxon>Trichoplacea</taxon>
        <taxon>Trichoplacidae</taxon>
        <taxon>Trichoplax</taxon>
    </lineage>
</organism>
<dbReference type="GeneID" id="6756163"/>
<keyword evidence="6" id="KW-0297">G-protein coupled receptor</keyword>
<keyword evidence="8" id="KW-0675">Receptor</keyword>
<dbReference type="OMA" id="VNWIEQF"/>
<dbReference type="RefSeq" id="XP_002114950.1">
    <property type="nucleotide sequence ID" value="XM_002114914.1"/>
</dbReference>
<feature type="transmembrane region" description="Helical" evidence="12">
    <location>
        <begin position="385"/>
        <end position="410"/>
    </location>
</feature>
<evidence type="ECO:0000256" key="7">
    <source>
        <dbReference type="ARBA" id="ARBA00023136"/>
    </source>
</evidence>
<feature type="transmembrane region" description="Helical" evidence="12">
    <location>
        <begin position="593"/>
        <end position="610"/>
    </location>
</feature>
<feature type="domain" description="G-protein coupled receptors family 3 profile" evidence="13">
    <location>
        <begin position="385"/>
        <end position="651"/>
    </location>
</feature>
<keyword evidence="4" id="KW-0732">Signal</keyword>
<evidence type="ECO:0000256" key="11">
    <source>
        <dbReference type="ARBA" id="ARBA00073785"/>
    </source>
</evidence>
<dbReference type="FunFam" id="3.40.50.2300:FF:000063">
    <property type="entry name" value="Gamma-aminobutyric acid type B receptor subunit"/>
    <property type="match status" value="1"/>
</dbReference>
<dbReference type="CDD" id="cd15047">
    <property type="entry name" value="7tmC_GABA-B-like"/>
    <property type="match status" value="1"/>
</dbReference>
<dbReference type="KEGG" id="tad:TRIADDRAFT_58979"/>
<evidence type="ECO:0000256" key="8">
    <source>
        <dbReference type="ARBA" id="ARBA00023170"/>
    </source>
</evidence>
<keyword evidence="15" id="KW-1185">Reference proteome</keyword>
<evidence type="ECO:0000256" key="1">
    <source>
        <dbReference type="ARBA" id="ARBA00004651"/>
    </source>
</evidence>
<feature type="transmembrane region" description="Helical" evidence="12">
    <location>
        <begin position="422"/>
        <end position="443"/>
    </location>
</feature>
<accession>B3S473</accession>
<dbReference type="InterPro" id="IPR001828">
    <property type="entry name" value="ANF_lig-bd_rcpt"/>
</dbReference>
<dbReference type="InterPro" id="IPR002455">
    <property type="entry name" value="GPCR3_GABA-B"/>
</dbReference>
<dbReference type="GO" id="GO:0004965">
    <property type="term" value="F:G protein-coupled GABA receptor activity"/>
    <property type="evidence" value="ECO:0000318"/>
    <property type="project" value="GO_Central"/>
</dbReference>
<dbReference type="CDD" id="cd06366">
    <property type="entry name" value="PBP1_GABAb_receptor"/>
    <property type="match status" value="1"/>
</dbReference>
<evidence type="ECO:0000256" key="6">
    <source>
        <dbReference type="ARBA" id="ARBA00023040"/>
    </source>
</evidence>
<sequence length="742" mass="85524">MLFCPLAMKYLYDYIQQPPIKIAIYGPVSSLCCESVSSVAKYWNLVQGNCLFYFQISNAATSATLSDRKLYPYFYRTALSDVAYNVVRQELFRLFNWDKVAIIHQTLSLFQASAADLEHILKKGNITVVASEAFAQFPERHVPLLKDKDARIIIVYAYPDMAQRIFCTAYHLNYYGPNHVWFLLGWYFDNWWKSDLSKNTNCTEEQILKVMDGYFAVLGVEFGFENVTTISGLTPKKYLEEYKNFHPDYYLASVHTWAYDAVWSLALALNNTEHILRQNGRNLTQFHYNDSNTRQILMESFNQLSFQGISGPVSFEQGERVADVRILQMITRIKTINTVQVGLYDSHQNEIRLGSPYNPVYWRGGYIPKDEYIRKTIILRISSPIFIAFTILSILGIILSLFFFVFNVFNRKLRYIKMSSPNLNNVILVGGVLCYLSVIVFGLESYTITCQIRGWLLAIGFTLSFGSLFSKTWRVHRIYHNKHKMRVVIRDTHLFIMVFFLVMIDVIILMTWQFVDPLYSSEIIFSTQVDPTNIEYLIISKHRVCICGHYTIWLGILYSYKFLLLIFGAFLAWETRNVSIPALNDSKYIGLSIYNVVVLCVVGVLITIFVNNQVDISFALIASFIVFCTTLMSCFVFVPKIRYFKTDPDEQKNMMASRSVGKVASVVHQSYLPASRDDVLVLKRQLSERDKEIQNLSDIIKKYENKDSVIRDSSLVNVASAAANSSTRTSIDLNWARKEAIE</sequence>
<dbReference type="InterPro" id="IPR028082">
    <property type="entry name" value="Peripla_BP_I"/>
</dbReference>
<evidence type="ECO:0000313" key="14">
    <source>
        <dbReference type="EMBL" id="EDV22406.1"/>
    </source>
</evidence>
<feature type="transmembrane region" description="Helical" evidence="12">
    <location>
        <begin position="550"/>
        <end position="573"/>
    </location>
</feature>
<dbReference type="OrthoDB" id="17569at2759"/>
<dbReference type="EMBL" id="DS985249">
    <property type="protein sequence ID" value="EDV22406.1"/>
    <property type="molecule type" value="Genomic_DNA"/>
</dbReference>
<feature type="transmembrane region" description="Helical" evidence="12">
    <location>
        <begin position="616"/>
        <end position="638"/>
    </location>
</feature>
<dbReference type="STRING" id="10228.B3S473"/>
<dbReference type="PANTHER" id="PTHR10519">
    <property type="entry name" value="GABA-B RECEPTOR"/>
    <property type="match status" value="1"/>
</dbReference>
<evidence type="ECO:0000259" key="13">
    <source>
        <dbReference type="PROSITE" id="PS50259"/>
    </source>
</evidence>
<feature type="transmembrane region" description="Helical" evidence="12">
    <location>
        <begin position="455"/>
        <end position="473"/>
    </location>
</feature>
<evidence type="ECO:0000256" key="9">
    <source>
        <dbReference type="ARBA" id="ARBA00023180"/>
    </source>
</evidence>
<comment type="subcellular location">
    <subcellularLocation>
        <location evidence="1">Cell membrane</location>
        <topology evidence="1">Multi-pass membrane protein</topology>
    </subcellularLocation>
</comment>
<keyword evidence="9" id="KW-0325">Glycoprotein</keyword>
<protein>
    <recommendedName>
        <fullName evidence="11">Gamma-aminobutyric acid type B receptor subunit 2</fullName>
    </recommendedName>
</protein>
<name>B3S473_TRIAD</name>
<evidence type="ECO:0000313" key="15">
    <source>
        <dbReference type="Proteomes" id="UP000009022"/>
    </source>
</evidence>
<keyword evidence="2" id="KW-1003">Cell membrane</keyword>
<evidence type="ECO:0000256" key="3">
    <source>
        <dbReference type="ARBA" id="ARBA00022692"/>
    </source>
</evidence>
<dbReference type="InterPro" id="IPR017978">
    <property type="entry name" value="GPCR_3_C"/>
</dbReference>
<dbReference type="Pfam" id="PF01094">
    <property type="entry name" value="ANF_receptor"/>
    <property type="match status" value="1"/>
</dbReference>
<dbReference type="GO" id="GO:0007214">
    <property type="term" value="P:gamma-aminobutyric acid signaling pathway"/>
    <property type="evidence" value="ECO:0000318"/>
    <property type="project" value="GO_Central"/>
</dbReference>
<dbReference type="Proteomes" id="UP000009022">
    <property type="component" value="Unassembled WGS sequence"/>
</dbReference>
<gene>
    <name evidence="14" type="ORF">TRIADDRAFT_58979</name>
</gene>
<proteinExistence type="predicted"/>
<dbReference type="PANTHER" id="PTHR10519:SF74">
    <property type="entry name" value="GAMMA-AMINOBUTYRIC ACID TYPE B RECEPTOR SUBUNIT 2"/>
    <property type="match status" value="1"/>
</dbReference>
<dbReference type="GO" id="GO:0038039">
    <property type="term" value="C:G protein-coupled receptor heterodimeric complex"/>
    <property type="evidence" value="ECO:0000318"/>
    <property type="project" value="GO_Central"/>
</dbReference>
<evidence type="ECO:0000256" key="10">
    <source>
        <dbReference type="ARBA" id="ARBA00023224"/>
    </source>
</evidence>